<dbReference type="Pfam" id="PF12969">
    <property type="entry name" value="DUF3857"/>
    <property type="match status" value="1"/>
</dbReference>
<evidence type="ECO:0000259" key="2">
    <source>
        <dbReference type="Pfam" id="PF01841"/>
    </source>
</evidence>
<protein>
    <submittedName>
        <fullName evidence="4">DUF3857 domain-containing protein</fullName>
    </submittedName>
</protein>
<feature type="domain" description="Transglutaminase-like" evidence="2">
    <location>
        <begin position="324"/>
        <end position="401"/>
    </location>
</feature>
<dbReference type="Gene3D" id="2.60.40.3140">
    <property type="match status" value="1"/>
</dbReference>
<dbReference type="SUPFAM" id="SSF54001">
    <property type="entry name" value="Cysteine proteinases"/>
    <property type="match status" value="1"/>
</dbReference>
<evidence type="ECO:0000259" key="3">
    <source>
        <dbReference type="Pfam" id="PF12969"/>
    </source>
</evidence>
<evidence type="ECO:0000313" key="4">
    <source>
        <dbReference type="EMBL" id="MCH7412559.1"/>
    </source>
</evidence>
<keyword evidence="1" id="KW-0732">Signal</keyword>
<keyword evidence="5" id="KW-1185">Reference proteome</keyword>
<feature type="chain" id="PRO_5046073569" evidence="1">
    <location>
        <begin position="25"/>
        <end position="681"/>
    </location>
</feature>
<dbReference type="InterPro" id="IPR024618">
    <property type="entry name" value="DUF3857"/>
</dbReference>
<feature type="domain" description="DUF3857" evidence="3">
    <location>
        <begin position="75"/>
        <end position="200"/>
    </location>
</feature>
<name>A0ABS9V811_9BACT</name>
<organism evidence="4 5">
    <name type="scientific">Belliella alkalica</name>
    <dbReference type="NCBI Taxonomy" id="1730871"/>
    <lineage>
        <taxon>Bacteria</taxon>
        <taxon>Pseudomonadati</taxon>
        <taxon>Bacteroidota</taxon>
        <taxon>Cytophagia</taxon>
        <taxon>Cytophagales</taxon>
        <taxon>Cyclobacteriaceae</taxon>
        <taxon>Belliella</taxon>
    </lineage>
</organism>
<gene>
    <name evidence="4" type="ORF">MM213_03605</name>
</gene>
<reference evidence="4" key="1">
    <citation type="submission" date="2022-03" db="EMBL/GenBank/DDBJ databases">
        <title>De novo assembled genomes of Belliella spp. (Cyclobacteriaceae) strains.</title>
        <authorList>
            <person name="Szabo A."/>
            <person name="Korponai K."/>
            <person name="Felfoldi T."/>
        </authorList>
    </citation>
    <scope>NUCLEOTIDE SEQUENCE</scope>
    <source>
        <strain evidence="4">DSM 111903</strain>
    </source>
</reference>
<dbReference type="Pfam" id="PF01841">
    <property type="entry name" value="Transglut_core"/>
    <property type="match status" value="1"/>
</dbReference>
<dbReference type="EMBL" id="JAKZGO010000002">
    <property type="protein sequence ID" value="MCH7412559.1"/>
    <property type="molecule type" value="Genomic_DNA"/>
</dbReference>
<feature type="signal peptide" evidence="1">
    <location>
        <begin position="1"/>
        <end position="24"/>
    </location>
</feature>
<dbReference type="Gene3D" id="3.10.620.30">
    <property type="match status" value="1"/>
</dbReference>
<dbReference type="Gene3D" id="2.60.120.1130">
    <property type="match status" value="1"/>
</dbReference>
<proteinExistence type="predicted"/>
<evidence type="ECO:0000256" key="1">
    <source>
        <dbReference type="SAM" id="SignalP"/>
    </source>
</evidence>
<dbReference type="InterPro" id="IPR038765">
    <property type="entry name" value="Papain-like_cys_pep_sf"/>
</dbReference>
<sequence length="681" mass="77663">MNRNSTLVILLLVLFSIKSEFVNAQNEALKFGKIPDELVAMKSYDKDPEAEALVLSHYGETKFTFNASNGFVINYKIHKVVKVLSQDGVRFADMTIPYYNISGRTDKVFNVKGFVYNASEDGKVTKEKLGKENIFDEKASSVFHLTKISMPNVKAGSIIEISYEINSDLYNYMREWEFQDEIPTLWSEYKLEHPEYFSYSQISQGGSPYSINSKSTAAGRVNWVSSERVNNRYTVTNETTTNAVDFTNHLYHWAAANVPALRPEPYVDNPRSYATKVEFQLKHIQFPNSARQNVAPSWELMSEELLVDEDFGRLLGRVKFAKDIVPSLIQNSSTDEEKIAAIMDHISSKVVWNSKRGIYPTKSLEKVYEEGNGSVADINFILIAFLREAGLNANPIVSSTRDIGFLNPTNPLMYKLNYVTAAVKLNDKEIVLDATDGSLPVGMTPTHVINLNGWVVSDQNSHWIDMKNLNPISETSMINISIDQDKLLVDVSKRIVGYKAAQLKKSLSKNGEDKFLIEFEDMFKDWEVIDASFENAENRHLPFVEKYKLSGNSGLELSGDYIYLNVFDDLYLSENPFKQDSRQFPIDFVYGRKNNVIMFIDVPEGFAVEELPQSSVSYFEEKDIVFSYMSSIQANGKIQINFIYQVNQTFFRPDKYDQLKEFYSAISAKQKQMIVFKKIAE</sequence>
<dbReference type="InterPro" id="IPR002931">
    <property type="entry name" value="Transglutaminase-like"/>
</dbReference>
<dbReference type="RefSeq" id="WP_241410141.1">
    <property type="nucleotide sequence ID" value="NZ_JAKZGO010000002.1"/>
</dbReference>
<comment type="caution">
    <text evidence="4">The sequence shown here is derived from an EMBL/GenBank/DDBJ whole genome shotgun (WGS) entry which is preliminary data.</text>
</comment>
<dbReference type="Proteomes" id="UP001165430">
    <property type="component" value="Unassembled WGS sequence"/>
</dbReference>
<evidence type="ECO:0000313" key="5">
    <source>
        <dbReference type="Proteomes" id="UP001165430"/>
    </source>
</evidence>
<accession>A0ABS9V811</accession>